<name>A0A182XSN1_ANOQN</name>
<organism evidence="1 2">
    <name type="scientific">Anopheles quadriannulatus</name>
    <name type="common">Mosquito</name>
    <dbReference type="NCBI Taxonomy" id="34691"/>
    <lineage>
        <taxon>Eukaryota</taxon>
        <taxon>Metazoa</taxon>
        <taxon>Ecdysozoa</taxon>
        <taxon>Arthropoda</taxon>
        <taxon>Hexapoda</taxon>
        <taxon>Insecta</taxon>
        <taxon>Pterygota</taxon>
        <taxon>Neoptera</taxon>
        <taxon>Endopterygota</taxon>
        <taxon>Diptera</taxon>
        <taxon>Nematocera</taxon>
        <taxon>Culicoidea</taxon>
        <taxon>Culicidae</taxon>
        <taxon>Anophelinae</taxon>
        <taxon>Anopheles</taxon>
    </lineage>
</organism>
<reference evidence="1" key="1">
    <citation type="submission" date="2020-05" db="UniProtKB">
        <authorList>
            <consortium name="EnsemblMetazoa"/>
        </authorList>
    </citation>
    <scope>IDENTIFICATION</scope>
    <source>
        <strain evidence="1">SANGQUA</strain>
    </source>
</reference>
<proteinExistence type="predicted"/>
<keyword evidence="2" id="KW-1185">Reference proteome</keyword>
<dbReference type="VEuPathDB" id="VectorBase:AQUA014842"/>
<dbReference type="EnsemblMetazoa" id="AQUA014842-RA">
    <property type="protein sequence ID" value="AQUA014842-PA"/>
    <property type="gene ID" value="AQUA014842"/>
</dbReference>
<evidence type="ECO:0000313" key="1">
    <source>
        <dbReference type="EnsemblMetazoa" id="AQUA014842-PA"/>
    </source>
</evidence>
<evidence type="ECO:0000313" key="2">
    <source>
        <dbReference type="Proteomes" id="UP000076407"/>
    </source>
</evidence>
<accession>A0A182XSN1</accession>
<sequence length="86" mass="10112">MAQREALLTLVRDSVENSIHYFVYNVISFTKILQNCSNICIRCLHRKRRNVCACLGQKEAKTSNRKNRHTTLHCEFTKNWQRTPSS</sequence>
<dbReference type="Proteomes" id="UP000076407">
    <property type="component" value="Unassembled WGS sequence"/>
</dbReference>
<dbReference type="AlphaFoldDB" id="A0A182XSN1"/>
<protein>
    <submittedName>
        <fullName evidence="1">Uncharacterized protein</fullName>
    </submittedName>
</protein>